<dbReference type="InterPro" id="IPR027417">
    <property type="entry name" value="P-loop_NTPase"/>
</dbReference>
<dbReference type="InterPro" id="IPR058038">
    <property type="entry name" value="BREX_BrxC_wHTH"/>
</dbReference>
<dbReference type="Proteomes" id="UP000242560">
    <property type="component" value="Unassembled WGS sequence"/>
</dbReference>
<dbReference type="NCBIfam" id="NF033441">
    <property type="entry name" value="BREX_BrxC"/>
    <property type="match status" value="1"/>
</dbReference>
<dbReference type="Pfam" id="PF25792">
    <property type="entry name" value="BREX_BrxC_helical"/>
    <property type="match status" value="1"/>
</dbReference>
<evidence type="ECO:0000259" key="1">
    <source>
        <dbReference type="Pfam" id="PF25791"/>
    </source>
</evidence>
<feature type="domain" description="Probable ATP-binding protein BrxC alpha-helical" evidence="2">
    <location>
        <begin position="865"/>
        <end position="978"/>
    </location>
</feature>
<reference evidence="5" key="1">
    <citation type="submission" date="2016-10" db="EMBL/GenBank/DDBJ databases">
        <authorList>
            <person name="Varghese N."/>
            <person name="Submissions S."/>
        </authorList>
    </citation>
    <scope>NUCLEOTIDE SEQUENCE [LARGE SCALE GENOMIC DNA]</scope>
    <source>
        <strain evidence="5">DSM 22251</strain>
    </source>
</reference>
<dbReference type="Pfam" id="PF25791">
    <property type="entry name" value="WHD_BREX_BrxC"/>
    <property type="match status" value="1"/>
</dbReference>
<dbReference type="InterPro" id="IPR047679">
    <property type="entry name" value="BREX_BrxC"/>
</dbReference>
<dbReference type="SUPFAM" id="SSF52540">
    <property type="entry name" value="P-loop containing nucleoside triphosphate hydrolases"/>
    <property type="match status" value="1"/>
</dbReference>
<dbReference type="InterPro" id="IPR058036">
    <property type="entry name" value="BREX_BrxC_4th"/>
</dbReference>
<protein>
    <recommendedName>
        <fullName evidence="6">BREX system P-loop protein BrxC</fullName>
    </recommendedName>
</protein>
<feature type="domain" description="Probable ATP-binding protein BrxC 4th six-stranded beta-sheet" evidence="3">
    <location>
        <begin position="557"/>
        <end position="728"/>
    </location>
</feature>
<evidence type="ECO:0000313" key="5">
    <source>
        <dbReference type="Proteomes" id="UP000242560"/>
    </source>
</evidence>
<dbReference type="EMBL" id="FORQ01000001">
    <property type="protein sequence ID" value="SFI77917.1"/>
    <property type="molecule type" value="Genomic_DNA"/>
</dbReference>
<feature type="domain" description="Probable ATP-binding protein BrxC winged helix-turn-helix" evidence="1">
    <location>
        <begin position="772"/>
        <end position="844"/>
    </location>
</feature>
<sequence>MIIKNFFEKNINRPIETVIKADDRDNVSTEVMEYVVTKEIAKKIGDMFSNYTSYRGSNGVWISGFFGSGKSHLLKILSYVLENKEFDGYKSGELFAEKIEDDSMLKGDILASTRIPSESVLFNIDQQAQITTKDDPSAILKVFYKVFYDHVGYYGFQPHVAEFEMWLDKQNKYTEFKSKFNDILGTDWDTARIDYFDPRVTKTTAEVLGGIFGTDPSDYNDILDVLESKQKQSIEDFAHKVHDYIKTKPSGFRLNFFVDEVGQFISENTKLMLNLQTIAESLATVTHGHSWILVTSQEDMEKIVGDMNRSQQNDFSRIQARFGIKVPLTSANVDEVIEKRLLKKTPDAQKHLVETFKKENAHLDTLLSFSDSGVQFKGFKGENDFANKLPFIPYQFDLFQQCRIALATHNAFQGRHASVGERSMLGVFQQVIQNIEEENQNTLVSFDLMFDGLRNELKGQIQNTIQLAEKNLDNEFAIKVLKTLFLVKYYANFKTTKRNISVLMINQIDIDLKQHEKNIDEALNLLENQSYIQRNGEVYEFLTDEEKDIEQEIKDIVVDEQQVTQLLKEIFFDEIIRDSKLKYFDTKQDYEFTSKIDGILLGKEKELAIEIITENYSDYSNIPHIQGQTMGSTGMKVVLPSNATFMKDLRMYLKTDKYNKQNQSTSNKSEIKRILHDKAMQNVERRKNLGLQGNKLLADSDVYLNGEKIQKGNVSDGKTLVLNAFQNLVKTVYKNLRMLGNVQFSEDTFKAVVFGTKDSLFQSDDTTMAEGESEILNFINRRKGQSDRTSLSDLRFYFSKKPYGWYPNAVWTLTAQLYQRGKVELIKDSNILEDAEVVQSLLNSATHPNVMLEPQAVIDPKLVVNLKQCYSEAFDEAPSKSEPKEVANEFKMKLNEMYSEVSELVVRKTELPFVEVLSDFREKLHKLKNKDYSYFLLNLNDFEDELLDTKENVLGPIKRFINGDQLKIYEKVRNFLKGDLSNLDFVEGDEFSQLKSLMDEKQPYKGNTMRDAKVVHEHLTQKLLHQIDEERNKSIDKVQKIIEDVKGKEEFTLLSEAEQVKILSPFEEEITKLRSQRYIGNMRNATATVVNQVYNRQLNEMIRLTTPAPVISPVVGEDPQPAMVTPHYIQSSAIKTGFTKNELKTEQDVNEYVESIRKSFLEKIKENKRISLIK</sequence>
<dbReference type="InterPro" id="IPR058037">
    <property type="entry name" value="BREX_BrxC_helical"/>
</dbReference>
<gene>
    <name evidence="4" type="ORF">SAMN05421638_1110</name>
</gene>
<evidence type="ECO:0000259" key="3">
    <source>
        <dbReference type="Pfam" id="PF25796"/>
    </source>
</evidence>
<organism evidence="4 5">
    <name type="scientific">Kaistella treverensis</name>
    <dbReference type="NCBI Taxonomy" id="631455"/>
    <lineage>
        <taxon>Bacteria</taxon>
        <taxon>Pseudomonadati</taxon>
        <taxon>Bacteroidota</taxon>
        <taxon>Flavobacteriia</taxon>
        <taxon>Flavobacteriales</taxon>
        <taxon>Weeksellaceae</taxon>
        <taxon>Chryseobacterium group</taxon>
        <taxon>Kaistella</taxon>
    </lineage>
</organism>
<dbReference type="Pfam" id="PF25796">
    <property type="entry name" value="BREX_BrxC_4th"/>
    <property type="match status" value="1"/>
</dbReference>
<evidence type="ECO:0000313" key="4">
    <source>
        <dbReference type="EMBL" id="SFI77917.1"/>
    </source>
</evidence>
<evidence type="ECO:0000259" key="2">
    <source>
        <dbReference type="Pfam" id="PF25792"/>
    </source>
</evidence>
<proteinExistence type="predicted"/>
<keyword evidence="5" id="KW-1185">Reference proteome</keyword>
<dbReference type="RefSeq" id="WP_089819303.1">
    <property type="nucleotide sequence ID" value="NZ_FORQ01000001.1"/>
</dbReference>
<dbReference type="AlphaFoldDB" id="A0A1I3KZM0"/>
<accession>A0A1I3KZM0</accession>
<name>A0A1I3KZM0_9FLAO</name>
<evidence type="ECO:0008006" key="6">
    <source>
        <dbReference type="Google" id="ProtNLM"/>
    </source>
</evidence>